<evidence type="ECO:0000313" key="1">
    <source>
        <dbReference type="EMBL" id="SPC88098.1"/>
    </source>
</evidence>
<organism evidence="1">
    <name type="scientific">Fagus sylvatica</name>
    <name type="common">Beechnut</name>
    <dbReference type="NCBI Taxonomy" id="28930"/>
    <lineage>
        <taxon>Eukaryota</taxon>
        <taxon>Viridiplantae</taxon>
        <taxon>Streptophyta</taxon>
        <taxon>Embryophyta</taxon>
        <taxon>Tracheophyta</taxon>
        <taxon>Spermatophyta</taxon>
        <taxon>Magnoliopsida</taxon>
        <taxon>eudicotyledons</taxon>
        <taxon>Gunneridae</taxon>
        <taxon>Pentapetalae</taxon>
        <taxon>rosids</taxon>
        <taxon>fabids</taxon>
        <taxon>Fagales</taxon>
        <taxon>Fagaceae</taxon>
        <taxon>Fagus</taxon>
    </lineage>
</organism>
<dbReference type="AlphaFoldDB" id="A0A2N9FLL8"/>
<accession>A0A2N9FLL8</accession>
<proteinExistence type="predicted"/>
<reference evidence="1" key="1">
    <citation type="submission" date="2018-02" db="EMBL/GenBank/DDBJ databases">
        <authorList>
            <person name="Cohen D.B."/>
            <person name="Kent A.D."/>
        </authorList>
    </citation>
    <scope>NUCLEOTIDE SEQUENCE</scope>
</reference>
<protein>
    <submittedName>
        <fullName evidence="1">Uncharacterized protein</fullName>
    </submittedName>
</protein>
<name>A0A2N9FLL8_FAGSY</name>
<sequence>MGLGLVATRTAKELVVVVRHILGIFMGAGARRNWWWWFCGGWGGEGLGYYRGCRWVLGDLVAAMGAVGVGGIGYCHGCGSIV</sequence>
<gene>
    <name evidence="1" type="ORF">FSB_LOCUS15980</name>
</gene>
<dbReference type="EMBL" id="OIVN01000970">
    <property type="protein sequence ID" value="SPC88098.1"/>
    <property type="molecule type" value="Genomic_DNA"/>
</dbReference>